<reference evidence="10" key="1">
    <citation type="submission" date="2020-08" db="EMBL/GenBank/DDBJ databases">
        <title>Food and environmental bacterial isolates.</title>
        <authorList>
            <person name="Richter L."/>
            <person name="Du Plessis E.M."/>
            <person name="Duvenage S."/>
            <person name="Allam M."/>
            <person name="Korsten L."/>
        </authorList>
    </citation>
    <scope>NUCLEOTIDE SEQUENCE</scope>
    <source>
        <strain evidence="10">UPMP2127</strain>
    </source>
</reference>
<dbReference type="RefSeq" id="WP_051363762.1">
    <property type="nucleotide sequence ID" value="NZ_CAMISB010000021.1"/>
</dbReference>
<dbReference type="InterPro" id="IPR000277">
    <property type="entry name" value="Cys/Met-Metab_PyrdxlP-dep_enz"/>
</dbReference>
<dbReference type="GO" id="GO:0019450">
    <property type="term" value="P:L-cysteine catabolic process to pyruvate"/>
    <property type="evidence" value="ECO:0007669"/>
    <property type="project" value="TreeGrafter"/>
</dbReference>
<dbReference type="Gene3D" id="3.40.640.10">
    <property type="entry name" value="Type I PLP-dependent aspartate aminotransferase-like (Major domain)"/>
    <property type="match status" value="1"/>
</dbReference>
<dbReference type="FunFam" id="3.40.640.10:FF:000046">
    <property type="entry name" value="Cystathionine gamma-lyase"/>
    <property type="match status" value="1"/>
</dbReference>
<dbReference type="AlphaFoldDB" id="A0AAP2BCH7"/>
<dbReference type="InterPro" id="IPR006233">
    <property type="entry name" value="Cys_b_lyase_bac"/>
</dbReference>
<evidence type="ECO:0000256" key="9">
    <source>
        <dbReference type="RuleBase" id="RU362118"/>
    </source>
</evidence>
<dbReference type="InterPro" id="IPR015422">
    <property type="entry name" value="PyrdxlP-dep_Trfase_small"/>
</dbReference>
<evidence type="ECO:0000313" key="11">
    <source>
        <dbReference type="Proteomes" id="UP000659084"/>
    </source>
</evidence>
<dbReference type="PANTHER" id="PTHR43500">
    <property type="entry name" value="CYSTATHIONINE BETA-LYASE-RELATED"/>
    <property type="match status" value="1"/>
</dbReference>
<name>A0AAP2BCH7_SERFO</name>
<dbReference type="PIRSF" id="PIRSF001434">
    <property type="entry name" value="CGS"/>
    <property type="match status" value="1"/>
</dbReference>
<evidence type="ECO:0000256" key="3">
    <source>
        <dbReference type="ARBA" id="ARBA00022898"/>
    </source>
</evidence>
<dbReference type="Proteomes" id="UP000659084">
    <property type="component" value="Unassembled WGS sequence"/>
</dbReference>
<evidence type="ECO:0000313" key="10">
    <source>
        <dbReference type="EMBL" id="MBC3214903.1"/>
    </source>
</evidence>
<dbReference type="InterPro" id="IPR015424">
    <property type="entry name" value="PyrdxlP-dep_Trfase"/>
</dbReference>
<dbReference type="PANTHER" id="PTHR43500:SF1">
    <property type="entry name" value="CYSTATHIONINE BETA-LYASE-RELATED"/>
    <property type="match status" value="1"/>
</dbReference>
<dbReference type="InterPro" id="IPR054542">
    <property type="entry name" value="Cys_met_metab_PP"/>
</dbReference>
<dbReference type="GO" id="GO:0019346">
    <property type="term" value="P:transsulfuration"/>
    <property type="evidence" value="ECO:0007669"/>
    <property type="project" value="InterPro"/>
</dbReference>
<protein>
    <submittedName>
        <fullName evidence="10">Cystathionine beta-lyase</fullName>
        <ecNumber evidence="10">4.4.1.8</ecNumber>
    </submittedName>
</protein>
<comment type="caution">
    <text evidence="10">The sequence shown here is derived from an EMBL/GenBank/DDBJ whole genome shotgun (WGS) entry which is preliminary data.</text>
</comment>
<dbReference type="PROSITE" id="PS00868">
    <property type="entry name" value="CYS_MET_METAB_PP"/>
    <property type="match status" value="1"/>
</dbReference>
<evidence type="ECO:0000256" key="7">
    <source>
        <dbReference type="ARBA" id="ARBA00047625"/>
    </source>
</evidence>
<evidence type="ECO:0000256" key="8">
    <source>
        <dbReference type="PIRSR" id="PIRSR001434-2"/>
    </source>
</evidence>
<evidence type="ECO:0000256" key="4">
    <source>
        <dbReference type="ARBA" id="ARBA00023239"/>
    </source>
</evidence>
<evidence type="ECO:0000256" key="6">
    <source>
        <dbReference type="ARBA" id="ARBA00047517"/>
    </source>
</evidence>
<comment type="catalytic activity">
    <reaction evidence="7">
        <text>an S-substituted L-cysteine + H2O = a thiol + pyruvate + NH4(+)</text>
        <dbReference type="Rhea" id="RHEA:18121"/>
        <dbReference type="ChEBI" id="CHEBI:15361"/>
        <dbReference type="ChEBI" id="CHEBI:15377"/>
        <dbReference type="ChEBI" id="CHEBI:28938"/>
        <dbReference type="ChEBI" id="CHEBI:29256"/>
        <dbReference type="ChEBI" id="CHEBI:58717"/>
        <dbReference type="EC" id="4.4.1.13"/>
    </reaction>
</comment>
<comment type="cofactor">
    <cofactor evidence="1 9">
        <name>pyridoxal 5'-phosphate</name>
        <dbReference type="ChEBI" id="CHEBI:597326"/>
    </cofactor>
</comment>
<proteinExistence type="inferred from homology"/>
<comment type="pathway">
    <text evidence="5">Amino-acid biosynthesis; L-methionine biosynthesis via de novo pathway; L-homocysteine from L-cystathionine: step 1/1.</text>
</comment>
<dbReference type="Pfam" id="PF01053">
    <property type="entry name" value="Cys_Met_Meta_PP"/>
    <property type="match status" value="1"/>
</dbReference>
<dbReference type="NCBIfam" id="TIGR01324">
    <property type="entry name" value="cysta_beta_ly_B"/>
    <property type="match status" value="1"/>
</dbReference>
<gene>
    <name evidence="10" type="primary">metC</name>
    <name evidence="10" type="ORF">H8J20_22460</name>
</gene>
<dbReference type="EC" id="4.4.1.8" evidence="10"/>
<dbReference type="GO" id="GO:0030170">
    <property type="term" value="F:pyridoxal phosphate binding"/>
    <property type="evidence" value="ECO:0007669"/>
    <property type="project" value="InterPro"/>
</dbReference>
<evidence type="ECO:0000256" key="2">
    <source>
        <dbReference type="ARBA" id="ARBA00009077"/>
    </source>
</evidence>
<keyword evidence="4 10" id="KW-0456">Lyase</keyword>
<feature type="modified residue" description="N6-(pyridoxal phosphate)lysine" evidence="8">
    <location>
        <position position="216"/>
    </location>
</feature>
<dbReference type="EMBL" id="JACNYO010000030">
    <property type="protein sequence ID" value="MBC3214903.1"/>
    <property type="molecule type" value="Genomic_DNA"/>
</dbReference>
<keyword evidence="3 8" id="KW-0663">Pyridoxal phosphate</keyword>
<organism evidence="10 11">
    <name type="scientific">Serratia fonticola</name>
    <dbReference type="NCBI Taxonomy" id="47917"/>
    <lineage>
        <taxon>Bacteria</taxon>
        <taxon>Pseudomonadati</taxon>
        <taxon>Pseudomonadota</taxon>
        <taxon>Gammaproteobacteria</taxon>
        <taxon>Enterobacterales</taxon>
        <taxon>Yersiniaceae</taxon>
        <taxon>Serratia</taxon>
    </lineage>
</organism>
<comment type="catalytic activity">
    <reaction evidence="6">
        <text>L,L-cystathionine + H2O = L-homocysteine + pyruvate + NH4(+)</text>
        <dbReference type="Rhea" id="RHEA:13965"/>
        <dbReference type="ChEBI" id="CHEBI:15361"/>
        <dbReference type="ChEBI" id="CHEBI:15377"/>
        <dbReference type="ChEBI" id="CHEBI:28938"/>
        <dbReference type="ChEBI" id="CHEBI:58161"/>
        <dbReference type="ChEBI" id="CHEBI:58199"/>
    </reaction>
</comment>
<dbReference type="InterPro" id="IPR015421">
    <property type="entry name" value="PyrdxlP-dep_Trfase_major"/>
</dbReference>
<evidence type="ECO:0000256" key="1">
    <source>
        <dbReference type="ARBA" id="ARBA00001933"/>
    </source>
</evidence>
<dbReference type="Gene3D" id="3.90.1150.10">
    <property type="entry name" value="Aspartate Aminotransferase, domain 1"/>
    <property type="match status" value="1"/>
</dbReference>
<dbReference type="GO" id="GO:0047804">
    <property type="term" value="F:cysteine-S-conjugate beta-lyase activity"/>
    <property type="evidence" value="ECO:0007669"/>
    <property type="project" value="UniProtKB-EC"/>
</dbReference>
<comment type="similarity">
    <text evidence="2 9">Belongs to the trans-sulfuration enzymes family.</text>
</comment>
<evidence type="ECO:0000256" key="5">
    <source>
        <dbReference type="ARBA" id="ARBA00046315"/>
    </source>
</evidence>
<accession>A0AAP2BCH7</accession>
<sequence length="409" mass="44529">MAINHSHDEVLSSSLTVGCNTLLTHTGRKSSEYHGFVNPPVYHGSTVLSPTVQDLLNRTQPYIYGRRGTPTSEALEQALNQLEGGAGVVLCPSGLTACNLALLTCLKPGDHLLMTRGSYAPVRHACDTLLRRLEIKTYYYQPTIGSGIAALITRRTRAIYIESPNSNTFELQDVAAIARIAHQRGITVIMDNSWATPFFFKPHEHGVDLSIQAGTKYLAGHSDAMLGTVSATARLWPKLKQLHGDLGLCVGPDDIYLALRGLRTLGVRLREHQRNALAIARWLTGREEVQAVLYPALEDCPGHPIWQRDFKGASGLFSIVLRPFPAQAIAAFLNGLRLFGLGYSWGGFESLAIPFALDKPSAAARWAAGSSGIRLHIGLEDPEDLIADLNDGFTRLTTASIGSQRELPC</sequence>
<dbReference type="SUPFAM" id="SSF53383">
    <property type="entry name" value="PLP-dependent transferases"/>
    <property type="match status" value="1"/>
</dbReference>